<gene>
    <name evidence="1" type="ORF">HNR32_001265</name>
</gene>
<name>A0A840UEI3_9FIRM</name>
<accession>A0A840UEI3</accession>
<comment type="caution">
    <text evidence="1">The sequence shown here is derived from an EMBL/GenBank/DDBJ whole genome shotgun (WGS) entry which is preliminary data.</text>
</comment>
<reference evidence="1 2" key="1">
    <citation type="submission" date="2020-08" db="EMBL/GenBank/DDBJ databases">
        <title>Genomic Encyclopedia of Type Strains, Phase IV (KMG-IV): sequencing the most valuable type-strain genomes for metagenomic binning, comparative biology and taxonomic classification.</title>
        <authorList>
            <person name="Goeker M."/>
        </authorList>
    </citation>
    <scope>NUCLEOTIDE SEQUENCE [LARGE SCALE GENOMIC DNA]</scope>
    <source>
        <strain evidence="1 2">DSM 24661</strain>
    </source>
</reference>
<keyword evidence="2" id="KW-1185">Reference proteome</keyword>
<evidence type="ECO:0000313" key="2">
    <source>
        <dbReference type="Proteomes" id="UP000559117"/>
    </source>
</evidence>
<dbReference type="Proteomes" id="UP000559117">
    <property type="component" value="Unassembled WGS sequence"/>
</dbReference>
<sequence length="378" mass="39529">MSDQKMVCYLNNLDDALNTANEALNNTITTNAGVINQNPRLDGFIAEQHHAQTFNLNAKATGSEYRAEVLEPDGTGYGKNSVDIVIKDKNGKIVKRYQCKYCKDADSTNKAFEHGDYRGQQADINGKSTSVIEAPDGTCSNPLTKSKAEQMRDEAQSGKWDDLNWNEYKTKDLAIGIGKQAGHVALQGAAIGVGMEIASKLWNDEEIDSKEVIDQAIKTGADMGVKAAASGALKVASEKEIISLIPKGTPAGTIANIAYVGIESAKIVGKIMTGELSCSEGIDKLQQTAITTTSGLIAMGEGAEIGAAVGTIFGPIGTAFGGFIGGSVGYMAGSKVGEIVSKGAKKICNVAINAVSSIGSTLKNVGSAVCSGLRSIFF</sequence>
<proteinExistence type="predicted"/>
<dbReference type="AlphaFoldDB" id="A0A840UEI3"/>
<organism evidence="1 2">
    <name type="scientific">Pectinatus brassicae</name>
    <dbReference type="NCBI Taxonomy" id="862415"/>
    <lineage>
        <taxon>Bacteria</taxon>
        <taxon>Bacillati</taxon>
        <taxon>Bacillota</taxon>
        <taxon>Negativicutes</taxon>
        <taxon>Selenomonadales</taxon>
        <taxon>Selenomonadaceae</taxon>
        <taxon>Pectinatus</taxon>
    </lineage>
</organism>
<dbReference type="RefSeq" id="WP_183860778.1">
    <property type="nucleotide sequence ID" value="NZ_JACHFH010000013.1"/>
</dbReference>
<dbReference type="EMBL" id="JACHFH010000013">
    <property type="protein sequence ID" value="MBB5336121.1"/>
    <property type="molecule type" value="Genomic_DNA"/>
</dbReference>
<evidence type="ECO:0000313" key="1">
    <source>
        <dbReference type="EMBL" id="MBB5336121.1"/>
    </source>
</evidence>
<protein>
    <submittedName>
        <fullName evidence="1">Uncharacterized protein</fullName>
    </submittedName>
</protein>